<dbReference type="EMBL" id="JAACXV010008934">
    <property type="protein sequence ID" value="KAF7275859.1"/>
    <property type="molecule type" value="Genomic_DNA"/>
</dbReference>
<dbReference type="OrthoDB" id="6734498at2759"/>
<dbReference type="AlphaFoldDB" id="A0A834I8E5"/>
<feature type="coiled-coil region" evidence="1">
    <location>
        <begin position="135"/>
        <end position="165"/>
    </location>
</feature>
<evidence type="ECO:0000256" key="1">
    <source>
        <dbReference type="SAM" id="Coils"/>
    </source>
</evidence>
<reference evidence="2" key="1">
    <citation type="submission" date="2020-08" db="EMBL/GenBank/DDBJ databases">
        <title>Genome sequencing and assembly of the red palm weevil Rhynchophorus ferrugineus.</title>
        <authorList>
            <person name="Dias G.B."/>
            <person name="Bergman C.M."/>
            <person name="Manee M."/>
        </authorList>
    </citation>
    <scope>NUCLEOTIDE SEQUENCE</scope>
    <source>
        <strain evidence="2">AA-2017</strain>
        <tissue evidence="2">Whole larva</tissue>
    </source>
</reference>
<evidence type="ECO:0000313" key="2">
    <source>
        <dbReference type="EMBL" id="KAF7275859.1"/>
    </source>
</evidence>
<dbReference type="Proteomes" id="UP000625711">
    <property type="component" value="Unassembled WGS sequence"/>
</dbReference>
<comment type="caution">
    <text evidence="2">The sequence shown here is derived from an EMBL/GenBank/DDBJ whole genome shotgun (WGS) entry which is preliminary data.</text>
</comment>
<protein>
    <submittedName>
        <fullName evidence="2">Uncharacterized protein</fullName>
    </submittedName>
</protein>
<name>A0A834I8E5_RHYFE</name>
<proteinExistence type="predicted"/>
<keyword evidence="1" id="KW-0175">Coiled coil</keyword>
<sequence length="173" mass="20351">MDKKKQSKEDINTIIQITNQGDGSLNSNTEYQSNLDQGTEELLRNQVGNKAVENIKQIFEKTKAIKKVADVKHKEIQSQFKELHKRLNQSSECLQRMKKGIDNIKFSYQTKVFEMQKALTPGDFFDPEKNPLQTKEDMARHMDEIKEKIEQIQKQINAHKEKQQRRHLQQLQN</sequence>
<accession>A0A834I8E5</accession>
<organism evidence="2 3">
    <name type="scientific">Rhynchophorus ferrugineus</name>
    <name type="common">Red palm weevil</name>
    <name type="synonym">Curculio ferrugineus</name>
    <dbReference type="NCBI Taxonomy" id="354439"/>
    <lineage>
        <taxon>Eukaryota</taxon>
        <taxon>Metazoa</taxon>
        <taxon>Ecdysozoa</taxon>
        <taxon>Arthropoda</taxon>
        <taxon>Hexapoda</taxon>
        <taxon>Insecta</taxon>
        <taxon>Pterygota</taxon>
        <taxon>Neoptera</taxon>
        <taxon>Endopterygota</taxon>
        <taxon>Coleoptera</taxon>
        <taxon>Polyphaga</taxon>
        <taxon>Cucujiformia</taxon>
        <taxon>Curculionidae</taxon>
        <taxon>Dryophthorinae</taxon>
        <taxon>Rhynchophorus</taxon>
    </lineage>
</organism>
<evidence type="ECO:0000313" key="3">
    <source>
        <dbReference type="Proteomes" id="UP000625711"/>
    </source>
</evidence>
<keyword evidence="3" id="KW-1185">Reference proteome</keyword>
<gene>
    <name evidence="2" type="ORF">GWI33_011201</name>
</gene>